<dbReference type="InterPro" id="IPR036390">
    <property type="entry name" value="WH_DNA-bd_sf"/>
</dbReference>
<keyword evidence="5" id="KW-0539">Nucleus</keyword>
<dbReference type="Gene3D" id="1.10.10.10">
    <property type="entry name" value="Winged helix-like DNA-binding domain superfamily/Winged helix DNA-binding domain"/>
    <property type="match status" value="1"/>
</dbReference>
<evidence type="ECO:0000256" key="4">
    <source>
        <dbReference type="ARBA" id="ARBA00023163"/>
    </source>
</evidence>
<evidence type="ECO:0000256" key="1">
    <source>
        <dbReference type="ARBA" id="ARBA00004123"/>
    </source>
</evidence>
<keyword evidence="7" id="KW-1185">Reference proteome</keyword>
<evidence type="ECO:0008006" key="8">
    <source>
        <dbReference type="Google" id="ProtNLM"/>
    </source>
</evidence>
<sequence length="162" mass="17954">MGIWIRDMKRETNLPENVVTKAVKSLLAQKLIKEVVNIQSKGRKHYMAVEFEPSKELTGGTWYVEGNLDTAFISVLKDSCLKIIRKLKVATLEGVADFFKRNKITTGRMHNVANCRDTERFPSSHSPASCVDFFGDLSKAIPQPSVNLQGGLKDGTQGIIGS</sequence>
<dbReference type="Proteomes" id="UP000325577">
    <property type="component" value="Linkage Group LG11"/>
</dbReference>
<comment type="similarity">
    <text evidence="2">Belongs to the eukaryotic RPC34/RPC39 RNA polymerase subunit family.</text>
</comment>
<evidence type="ECO:0000256" key="2">
    <source>
        <dbReference type="ARBA" id="ARBA00011038"/>
    </source>
</evidence>
<organism evidence="6 7">
    <name type="scientific">Nyssa sinensis</name>
    <dbReference type="NCBI Taxonomy" id="561372"/>
    <lineage>
        <taxon>Eukaryota</taxon>
        <taxon>Viridiplantae</taxon>
        <taxon>Streptophyta</taxon>
        <taxon>Embryophyta</taxon>
        <taxon>Tracheophyta</taxon>
        <taxon>Spermatophyta</taxon>
        <taxon>Magnoliopsida</taxon>
        <taxon>eudicotyledons</taxon>
        <taxon>Gunneridae</taxon>
        <taxon>Pentapetalae</taxon>
        <taxon>asterids</taxon>
        <taxon>Cornales</taxon>
        <taxon>Nyssaceae</taxon>
        <taxon>Nyssa</taxon>
    </lineage>
</organism>
<evidence type="ECO:0000313" key="6">
    <source>
        <dbReference type="EMBL" id="KAA8544324.1"/>
    </source>
</evidence>
<dbReference type="PANTHER" id="PTHR12780">
    <property type="entry name" value="RNA POLYMERASE III DNA DIRECTED , 39KD SUBUNIT-RELATED"/>
    <property type="match status" value="1"/>
</dbReference>
<accession>A0A5J5BNU6</accession>
<dbReference type="SUPFAM" id="SSF46785">
    <property type="entry name" value="Winged helix' DNA-binding domain"/>
    <property type="match status" value="1"/>
</dbReference>
<proteinExistence type="inferred from homology"/>
<dbReference type="AlphaFoldDB" id="A0A5J5BNU6"/>
<evidence type="ECO:0000256" key="3">
    <source>
        <dbReference type="ARBA" id="ARBA00022478"/>
    </source>
</evidence>
<reference evidence="6 7" key="1">
    <citation type="submission" date="2019-09" db="EMBL/GenBank/DDBJ databases">
        <title>A chromosome-level genome assembly of the Chinese tupelo Nyssa sinensis.</title>
        <authorList>
            <person name="Yang X."/>
            <person name="Kang M."/>
            <person name="Yang Y."/>
            <person name="Xiong H."/>
            <person name="Wang M."/>
            <person name="Zhang Z."/>
            <person name="Wang Z."/>
            <person name="Wu H."/>
            <person name="Ma T."/>
            <person name="Liu J."/>
            <person name="Xi Z."/>
        </authorList>
    </citation>
    <scope>NUCLEOTIDE SEQUENCE [LARGE SCALE GENOMIC DNA]</scope>
    <source>
        <strain evidence="6">J267</strain>
        <tissue evidence="6">Leaf</tissue>
    </source>
</reference>
<keyword evidence="3" id="KW-0240">DNA-directed RNA polymerase</keyword>
<evidence type="ECO:0000313" key="7">
    <source>
        <dbReference type="Proteomes" id="UP000325577"/>
    </source>
</evidence>
<dbReference type="GO" id="GO:0006383">
    <property type="term" value="P:transcription by RNA polymerase III"/>
    <property type="evidence" value="ECO:0007669"/>
    <property type="project" value="InterPro"/>
</dbReference>
<dbReference type="InterPro" id="IPR036388">
    <property type="entry name" value="WH-like_DNA-bd_sf"/>
</dbReference>
<dbReference type="GO" id="GO:0005666">
    <property type="term" value="C:RNA polymerase III complex"/>
    <property type="evidence" value="ECO:0007669"/>
    <property type="project" value="InterPro"/>
</dbReference>
<dbReference type="EMBL" id="CM018034">
    <property type="protein sequence ID" value="KAA8544324.1"/>
    <property type="molecule type" value="Genomic_DNA"/>
</dbReference>
<dbReference type="OrthoDB" id="613763at2759"/>
<protein>
    <recommendedName>
        <fullName evidence="8">DNA-directed RNA polymerase III subunit RPC6</fullName>
    </recommendedName>
</protein>
<keyword evidence="4" id="KW-0804">Transcription</keyword>
<comment type="subcellular location">
    <subcellularLocation>
        <location evidence="1">Nucleus</location>
    </subcellularLocation>
</comment>
<dbReference type="InterPro" id="IPR007832">
    <property type="entry name" value="RNA_pol_Rpc34"/>
</dbReference>
<name>A0A5J5BNU6_9ASTE</name>
<dbReference type="Pfam" id="PF05158">
    <property type="entry name" value="RNA_pol_Rpc34"/>
    <property type="match status" value="1"/>
</dbReference>
<dbReference type="InterPro" id="IPR016049">
    <property type="entry name" value="RNA_pol_Rpc34-like"/>
</dbReference>
<evidence type="ECO:0000256" key="5">
    <source>
        <dbReference type="ARBA" id="ARBA00023242"/>
    </source>
</evidence>
<gene>
    <name evidence="6" type="ORF">F0562_022336</name>
</gene>